<proteinExistence type="predicted"/>
<sequence length="395" mass="44073">MLLTLYYMAATWIQSWRLNSMRLKILQLLSQNGSLVVYREPVPLEVEGLGLYLSKVTSSSCINKCEAKVSDLLWYVGNKRGCSVFPQQRVNVVQWISFDTDKCAFPIELNGSQVVLSEENRLHLLLEADYQSATSVRDENYCQLEQYGVFRAWKAADYFGIILETDVDHLTKLAANFLTSKLSIDDGMELIPVVVEGRPCLLLNADTIPVSRSSTKKDDESLSDKEGSQQNIAREDLDYLPRKVGQMMSPLQWRSHLELLQSFSEAAEQAATGSGQMEVAGYSSALVAPGGRPFTLDTPTIVDIPDVDTNNMRREAKTGEDSRKAKTGEDSREAKTGEDLREAKTETVSREAKTEKDSRQAKTGEDSREAKTEKDSRQAKTGEDSRKAKTGEVDT</sequence>
<protein>
    <submittedName>
        <fullName evidence="2">Uncharacterized protein</fullName>
    </submittedName>
</protein>
<organism evidence="2">
    <name type="scientific">Timema bartmani</name>
    <dbReference type="NCBI Taxonomy" id="61472"/>
    <lineage>
        <taxon>Eukaryota</taxon>
        <taxon>Metazoa</taxon>
        <taxon>Ecdysozoa</taxon>
        <taxon>Arthropoda</taxon>
        <taxon>Hexapoda</taxon>
        <taxon>Insecta</taxon>
        <taxon>Pterygota</taxon>
        <taxon>Neoptera</taxon>
        <taxon>Polyneoptera</taxon>
        <taxon>Phasmatodea</taxon>
        <taxon>Timematodea</taxon>
        <taxon>Timematoidea</taxon>
        <taxon>Timematidae</taxon>
        <taxon>Timema</taxon>
    </lineage>
</organism>
<evidence type="ECO:0000256" key="1">
    <source>
        <dbReference type="SAM" id="MobiDB-lite"/>
    </source>
</evidence>
<feature type="compositionally biased region" description="Basic and acidic residues" evidence="1">
    <location>
        <begin position="215"/>
        <end position="234"/>
    </location>
</feature>
<gene>
    <name evidence="2" type="ORF">TBIB3V08_LOCUS2032</name>
</gene>
<dbReference type="EMBL" id="OD564691">
    <property type="protein sequence ID" value="CAD7439470.1"/>
    <property type="molecule type" value="Genomic_DNA"/>
</dbReference>
<dbReference type="AlphaFoldDB" id="A0A7R9ERG7"/>
<name>A0A7R9ERG7_9NEOP</name>
<feature type="region of interest" description="Disordered" evidence="1">
    <location>
        <begin position="212"/>
        <end position="234"/>
    </location>
</feature>
<reference evidence="2" key="1">
    <citation type="submission" date="2020-11" db="EMBL/GenBank/DDBJ databases">
        <authorList>
            <person name="Tran Van P."/>
        </authorList>
    </citation>
    <scope>NUCLEOTIDE SEQUENCE</scope>
</reference>
<accession>A0A7R9ERG7</accession>
<feature type="region of interest" description="Disordered" evidence="1">
    <location>
        <begin position="292"/>
        <end position="395"/>
    </location>
</feature>
<evidence type="ECO:0000313" key="2">
    <source>
        <dbReference type="EMBL" id="CAD7439470.1"/>
    </source>
</evidence>
<feature type="compositionally biased region" description="Basic and acidic residues" evidence="1">
    <location>
        <begin position="311"/>
        <end position="395"/>
    </location>
</feature>